<evidence type="ECO:0000313" key="2">
    <source>
        <dbReference type="Proteomes" id="UP001209540"/>
    </source>
</evidence>
<name>A0AAD5K6S5_9FUNG</name>
<dbReference type="Proteomes" id="UP001209540">
    <property type="component" value="Unassembled WGS sequence"/>
</dbReference>
<dbReference type="EMBL" id="JAIXMP010000026">
    <property type="protein sequence ID" value="KAI9253467.1"/>
    <property type="molecule type" value="Genomic_DNA"/>
</dbReference>
<dbReference type="AlphaFoldDB" id="A0AAD5K6S5"/>
<protein>
    <submittedName>
        <fullName evidence="1">Uncharacterized protein</fullName>
    </submittedName>
</protein>
<proteinExistence type="predicted"/>
<evidence type="ECO:0000313" key="1">
    <source>
        <dbReference type="EMBL" id="KAI9253467.1"/>
    </source>
</evidence>
<organism evidence="1 2">
    <name type="scientific">Phascolomyces articulosus</name>
    <dbReference type="NCBI Taxonomy" id="60185"/>
    <lineage>
        <taxon>Eukaryota</taxon>
        <taxon>Fungi</taxon>
        <taxon>Fungi incertae sedis</taxon>
        <taxon>Mucoromycota</taxon>
        <taxon>Mucoromycotina</taxon>
        <taxon>Mucoromycetes</taxon>
        <taxon>Mucorales</taxon>
        <taxon>Lichtheimiaceae</taxon>
        <taxon>Phascolomyces</taxon>
    </lineage>
</organism>
<reference evidence="1" key="1">
    <citation type="journal article" date="2022" name="IScience">
        <title>Evolution of zygomycete secretomes and the origins of terrestrial fungal ecologies.</title>
        <authorList>
            <person name="Chang Y."/>
            <person name="Wang Y."/>
            <person name="Mondo S."/>
            <person name="Ahrendt S."/>
            <person name="Andreopoulos W."/>
            <person name="Barry K."/>
            <person name="Beard J."/>
            <person name="Benny G.L."/>
            <person name="Blankenship S."/>
            <person name="Bonito G."/>
            <person name="Cuomo C."/>
            <person name="Desiro A."/>
            <person name="Gervers K.A."/>
            <person name="Hundley H."/>
            <person name="Kuo A."/>
            <person name="LaButti K."/>
            <person name="Lang B.F."/>
            <person name="Lipzen A."/>
            <person name="O'Donnell K."/>
            <person name="Pangilinan J."/>
            <person name="Reynolds N."/>
            <person name="Sandor L."/>
            <person name="Smith M.E."/>
            <person name="Tsang A."/>
            <person name="Grigoriev I.V."/>
            <person name="Stajich J.E."/>
            <person name="Spatafora J.W."/>
        </authorList>
    </citation>
    <scope>NUCLEOTIDE SEQUENCE</scope>
    <source>
        <strain evidence="1">RSA 2281</strain>
    </source>
</reference>
<gene>
    <name evidence="1" type="ORF">BDA99DRAFT_563048</name>
</gene>
<keyword evidence="2" id="KW-1185">Reference proteome</keyword>
<accession>A0AAD5K6S5</accession>
<sequence length="234" mass="27641">MDIPIPEEEQNRFLRLALYRRLERNDVIHIYEIAIGSIAINVYRATYLLKDGIYATAGELAGAFFHFGGSSQDGLEDEDELIETIFSSLPTMTNTEITQETPIPDDNSDTKKEEEKGLIVLEKNRVLRKRISPDYRIFMSKDLFMIEDLISKKQRLFRQYYQRKKHHQLTNAFQHRFDQFLKNTLKSDIKLSHTLKTLYQSSFSIEQSMLKMANSYAKLNKRIEKGFEKFRYYI</sequence>
<reference evidence="1" key="2">
    <citation type="submission" date="2023-02" db="EMBL/GenBank/DDBJ databases">
        <authorList>
            <consortium name="DOE Joint Genome Institute"/>
            <person name="Mondo S.J."/>
            <person name="Chang Y."/>
            <person name="Wang Y."/>
            <person name="Ahrendt S."/>
            <person name="Andreopoulos W."/>
            <person name="Barry K."/>
            <person name="Beard J."/>
            <person name="Benny G.L."/>
            <person name="Blankenship S."/>
            <person name="Bonito G."/>
            <person name="Cuomo C."/>
            <person name="Desiro A."/>
            <person name="Gervers K.A."/>
            <person name="Hundley H."/>
            <person name="Kuo A."/>
            <person name="LaButti K."/>
            <person name="Lang B.F."/>
            <person name="Lipzen A."/>
            <person name="O'Donnell K."/>
            <person name="Pangilinan J."/>
            <person name="Reynolds N."/>
            <person name="Sandor L."/>
            <person name="Smith M.W."/>
            <person name="Tsang A."/>
            <person name="Grigoriev I.V."/>
            <person name="Stajich J.E."/>
            <person name="Spatafora J.W."/>
        </authorList>
    </citation>
    <scope>NUCLEOTIDE SEQUENCE</scope>
    <source>
        <strain evidence="1">RSA 2281</strain>
    </source>
</reference>
<comment type="caution">
    <text evidence="1">The sequence shown here is derived from an EMBL/GenBank/DDBJ whole genome shotgun (WGS) entry which is preliminary data.</text>
</comment>